<name>A0AA39HCX1_9BILA</name>
<reference evidence="2" key="1">
    <citation type="submission" date="2023-06" db="EMBL/GenBank/DDBJ databases">
        <title>Genomic analysis of the entomopathogenic nematode Steinernema hermaphroditum.</title>
        <authorList>
            <person name="Schwarz E.M."/>
            <person name="Heppert J.K."/>
            <person name="Baniya A."/>
            <person name="Schwartz H.T."/>
            <person name="Tan C.-H."/>
            <person name="Antoshechkin I."/>
            <person name="Sternberg P.W."/>
            <person name="Goodrich-Blair H."/>
            <person name="Dillman A.R."/>
        </authorList>
    </citation>
    <scope>NUCLEOTIDE SEQUENCE</scope>
    <source>
        <strain evidence="2">PS9179</strain>
        <tissue evidence="2">Whole animal</tissue>
    </source>
</reference>
<evidence type="ECO:0000256" key="1">
    <source>
        <dbReference type="SAM" id="Phobius"/>
    </source>
</evidence>
<dbReference type="Proteomes" id="UP001175271">
    <property type="component" value="Unassembled WGS sequence"/>
</dbReference>
<feature type="transmembrane region" description="Helical" evidence="1">
    <location>
        <begin position="71"/>
        <end position="88"/>
    </location>
</feature>
<keyword evidence="1" id="KW-0472">Membrane</keyword>
<sequence>MRMPGLLALQNLRISVVRRAGSSSQTPRFSESTAYFGNDRMGASRGARRVTPGAAFKPDYYTSDEFKRKKLLSFLLSFGAFVAYFGWLRESSDLDEIMSTPPHILSANLERRMIREQIEEAQKKGKDTTLLQAQLEYVDVKEAALKTQFEKKNK</sequence>
<keyword evidence="3" id="KW-1185">Reference proteome</keyword>
<dbReference type="AlphaFoldDB" id="A0AA39HCX1"/>
<protein>
    <submittedName>
        <fullName evidence="2">Uncharacterized protein</fullName>
    </submittedName>
</protein>
<gene>
    <name evidence="2" type="ORF">QR680_016849</name>
</gene>
<keyword evidence="1" id="KW-1133">Transmembrane helix</keyword>
<evidence type="ECO:0000313" key="3">
    <source>
        <dbReference type="Proteomes" id="UP001175271"/>
    </source>
</evidence>
<accession>A0AA39HCX1</accession>
<proteinExistence type="predicted"/>
<keyword evidence="1" id="KW-0812">Transmembrane</keyword>
<dbReference type="EMBL" id="JAUCMV010000004">
    <property type="protein sequence ID" value="KAK0403305.1"/>
    <property type="molecule type" value="Genomic_DNA"/>
</dbReference>
<evidence type="ECO:0000313" key="2">
    <source>
        <dbReference type="EMBL" id="KAK0403305.1"/>
    </source>
</evidence>
<comment type="caution">
    <text evidence="2">The sequence shown here is derived from an EMBL/GenBank/DDBJ whole genome shotgun (WGS) entry which is preliminary data.</text>
</comment>
<organism evidence="2 3">
    <name type="scientific">Steinernema hermaphroditum</name>
    <dbReference type="NCBI Taxonomy" id="289476"/>
    <lineage>
        <taxon>Eukaryota</taxon>
        <taxon>Metazoa</taxon>
        <taxon>Ecdysozoa</taxon>
        <taxon>Nematoda</taxon>
        <taxon>Chromadorea</taxon>
        <taxon>Rhabditida</taxon>
        <taxon>Tylenchina</taxon>
        <taxon>Panagrolaimomorpha</taxon>
        <taxon>Strongyloidoidea</taxon>
        <taxon>Steinernematidae</taxon>
        <taxon>Steinernema</taxon>
    </lineage>
</organism>